<dbReference type="EMBL" id="CP102845">
    <property type="protein sequence ID" value="UVF19026.1"/>
    <property type="molecule type" value="Genomic_DNA"/>
</dbReference>
<feature type="region of interest" description="Disordered" evidence="1">
    <location>
        <begin position="104"/>
        <end position="125"/>
    </location>
</feature>
<evidence type="ECO:0000256" key="2">
    <source>
        <dbReference type="SAM" id="SignalP"/>
    </source>
</evidence>
<keyword evidence="4" id="KW-1185">Reference proteome</keyword>
<name>A0ABY5RRQ2_9HYPH</name>
<dbReference type="Proteomes" id="UP001017257">
    <property type="component" value="Chromosome"/>
</dbReference>
<feature type="region of interest" description="Disordered" evidence="1">
    <location>
        <begin position="19"/>
        <end position="70"/>
    </location>
</feature>
<reference evidence="3" key="1">
    <citation type="submission" date="2022-08" db="EMBL/GenBank/DDBJ databases">
        <title>Microvirga terrae sp. nov., isolated from soil.</title>
        <authorList>
            <person name="Kim K.H."/>
            <person name="Seo Y.L."/>
            <person name="Kim J.M."/>
            <person name="Lee J.K."/>
            <person name="Han D.M."/>
            <person name="Jeon C.O."/>
        </authorList>
    </citation>
    <scope>NUCLEOTIDE SEQUENCE</scope>
    <source>
        <strain evidence="3">R24</strain>
    </source>
</reference>
<sequence length="125" mass="14132">MKRAFILAAGLVVLATGAWSQESSRSRDDFGRGSWRESHDGWDRDRDRRRSPIMRDDDDDRDERPERGARFFLRSGDTQLRVVCGNRESTQSCVDAALRMFDRVQSQQGTGARSPATSAPSQTPQ</sequence>
<feature type="signal peptide" evidence="2">
    <location>
        <begin position="1"/>
        <end position="20"/>
    </location>
</feature>
<organism evidence="3 4">
    <name type="scientific">Microvirga terrae</name>
    <dbReference type="NCBI Taxonomy" id="2740529"/>
    <lineage>
        <taxon>Bacteria</taxon>
        <taxon>Pseudomonadati</taxon>
        <taxon>Pseudomonadota</taxon>
        <taxon>Alphaproteobacteria</taxon>
        <taxon>Hyphomicrobiales</taxon>
        <taxon>Methylobacteriaceae</taxon>
        <taxon>Microvirga</taxon>
    </lineage>
</organism>
<proteinExistence type="predicted"/>
<evidence type="ECO:0000313" key="4">
    <source>
        <dbReference type="Proteomes" id="UP001017257"/>
    </source>
</evidence>
<keyword evidence="2" id="KW-0732">Signal</keyword>
<gene>
    <name evidence="3" type="ORF">HPT29_021590</name>
</gene>
<feature type="compositionally biased region" description="Basic and acidic residues" evidence="1">
    <location>
        <begin position="24"/>
        <end position="55"/>
    </location>
</feature>
<dbReference type="RefSeq" id="WP_173947569.1">
    <property type="nucleotide sequence ID" value="NZ_CP102845.1"/>
</dbReference>
<evidence type="ECO:0000313" key="3">
    <source>
        <dbReference type="EMBL" id="UVF19026.1"/>
    </source>
</evidence>
<feature type="chain" id="PRO_5045465156" evidence="2">
    <location>
        <begin position="21"/>
        <end position="125"/>
    </location>
</feature>
<accession>A0ABY5RRQ2</accession>
<evidence type="ECO:0000256" key="1">
    <source>
        <dbReference type="SAM" id="MobiDB-lite"/>
    </source>
</evidence>
<protein>
    <submittedName>
        <fullName evidence="3">Uncharacterized protein</fullName>
    </submittedName>
</protein>